<evidence type="ECO:0000256" key="2">
    <source>
        <dbReference type="ARBA" id="ARBA00022695"/>
    </source>
</evidence>
<proteinExistence type="predicted"/>
<evidence type="ECO:0000259" key="7">
    <source>
        <dbReference type="Pfam" id="PF17917"/>
    </source>
</evidence>
<accession>A0A9Q3EDJ3</accession>
<dbReference type="GO" id="GO:0004519">
    <property type="term" value="F:endonuclease activity"/>
    <property type="evidence" value="ECO:0007669"/>
    <property type="project" value="UniProtKB-KW"/>
</dbReference>
<keyword evidence="9" id="KW-1185">Reference proteome</keyword>
<dbReference type="GO" id="GO:0003964">
    <property type="term" value="F:RNA-directed DNA polymerase activity"/>
    <property type="evidence" value="ECO:0007669"/>
    <property type="project" value="UniProtKB-KW"/>
</dbReference>
<reference evidence="8" key="1">
    <citation type="submission" date="2021-03" db="EMBL/GenBank/DDBJ databases">
        <title>Draft genome sequence of rust myrtle Austropuccinia psidii MF-1, a brazilian biotype.</title>
        <authorList>
            <person name="Quecine M.C."/>
            <person name="Pachon D.M.R."/>
            <person name="Bonatelli M.L."/>
            <person name="Correr F.H."/>
            <person name="Franceschini L.M."/>
            <person name="Leite T.F."/>
            <person name="Margarido G.R.A."/>
            <person name="Almeida C.A."/>
            <person name="Ferrarezi J.A."/>
            <person name="Labate C.A."/>
        </authorList>
    </citation>
    <scope>NUCLEOTIDE SEQUENCE</scope>
    <source>
        <strain evidence="8">MF-1</strain>
    </source>
</reference>
<keyword evidence="3" id="KW-0540">Nuclease</keyword>
<dbReference type="PANTHER" id="PTHR37984:SF5">
    <property type="entry name" value="PROTEIN NYNRIN-LIKE"/>
    <property type="match status" value="1"/>
</dbReference>
<keyword evidence="4" id="KW-0255">Endonuclease</keyword>
<evidence type="ECO:0000256" key="5">
    <source>
        <dbReference type="ARBA" id="ARBA00022801"/>
    </source>
</evidence>
<keyword evidence="1" id="KW-0808">Transferase</keyword>
<dbReference type="SUPFAM" id="SSF56672">
    <property type="entry name" value="DNA/RNA polymerases"/>
    <property type="match status" value="1"/>
</dbReference>
<organism evidence="8 9">
    <name type="scientific">Austropuccinia psidii MF-1</name>
    <dbReference type="NCBI Taxonomy" id="1389203"/>
    <lineage>
        <taxon>Eukaryota</taxon>
        <taxon>Fungi</taxon>
        <taxon>Dikarya</taxon>
        <taxon>Basidiomycota</taxon>
        <taxon>Pucciniomycotina</taxon>
        <taxon>Pucciniomycetes</taxon>
        <taxon>Pucciniales</taxon>
        <taxon>Sphaerophragmiaceae</taxon>
        <taxon>Austropuccinia</taxon>
    </lineage>
</organism>
<evidence type="ECO:0000256" key="6">
    <source>
        <dbReference type="ARBA" id="ARBA00022918"/>
    </source>
</evidence>
<dbReference type="EMBL" id="AVOT02026432">
    <property type="protein sequence ID" value="MBW0518137.1"/>
    <property type="molecule type" value="Genomic_DNA"/>
</dbReference>
<gene>
    <name evidence="8" type="ORF">O181_057852</name>
</gene>
<comment type="caution">
    <text evidence="8">The sequence shown here is derived from an EMBL/GenBank/DDBJ whole genome shotgun (WGS) entry which is preliminary data.</text>
</comment>
<name>A0A9Q3EDJ3_9BASI</name>
<dbReference type="Pfam" id="PF17917">
    <property type="entry name" value="RT_RNaseH"/>
    <property type="match status" value="1"/>
</dbReference>
<evidence type="ECO:0000313" key="9">
    <source>
        <dbReference type="Proteomes" id="UP000765509"/>
    </source>
</evidence>
<keyword evidence="5" id="KW-0378">Hydrolase</keyword>
<dbReference type="InterPro" id="IPR041373">
    <property type="entry name" value="RT_RNaseH"/>
</dbReference>
<feature type="domain" description="Reverse transcriptase RNase H-like" evidence="7">
    <location>
        <begin position="1"/>
        <end position="70"/>
    </location>
</feature>
<evidence type="ECO:0000256" key="4">
    <source>
        <dbReference type="ARBA" id="ARBA00022759"/>
    </source>
</evidence>
<protein>
    <recommendedName>
        <fullName evidence="7">Reverse transcriptase RNase H-like domain-containing protein</fullName>
    </recommendedName>
</protein>
<evidence type="ECO:0000256" key="1">
    <source>
        <dbReference type="ARBA" id="ARBA00022679"/>
    </source>
</evidence>
<dbReference type="Proteomes" id="UP000765509">
    <property type="component" value="Unassembled WGS sequence"/>
</dbReference>
<keyword evidence="6" id="KW-0695">RNA-directed DNA polymerase</keyword>
<evidence type="ECO:0000256" key="3">
    <source>
        <dbReference type="ARBA" id="ARBA00022722"/>
    </source>
</evidence>
<dbReference type="InterPro" id="IPR043502">
    <property type="entry name" value="DNA/RNA_pol_sf"/>
</dbReference>
<dbReference type="AlphaFoldDB" id="A0A9Q3EDJ3"/>
<dbReference type="GO" id="GO:0016787">
    <property type="term" value="F:hydrolase activity"/>
    <property type="evidence" value="ECO:0007669"/>
    <property type="project" value="UniProtKB-KW"/>
</dbReference>
<evidence type="ECO:0000313" key="8">
    <source>
        <dbReference type="EMBL" id="MBW0518137.1"/>
    </source>
</evidence>
<keyword evidence="2" id="KW-0548">Nucleotidyltransferase</keyword>
<dbReference type="InterPro" id="IPR050951">
    <property type="entry name" value="Retrovirus_Pol_polyprotein"/>
</dbReference>
<sequence length="115" mass="13858">MSRKLKYSEARYEETQTECLFLVCNLEKLNYYLEGAVFEVYTDCTELQSLLNMKTTNRHMFLWQIVIQEYRERMTIIYKEDKSHTNDDGLSRWPLENVKKTQLITQKKSPKFLST</sequence>
<dbReference type="PANTHER" id="PTHR37984">
    <property type="entry name" value="PROTEIN CBG26694"/>
    <property type="match status" value="1"/>
</dbReference>
<dbReference type="OrthoDB" id="5985335at2759"/>